<comment type="caution">
    <text evidence="2">The sequence shown here is derived from an EMBL/GenBank/DDBJ whole genome shotgun (WGS) entry which is preliminary data.</text>
</comment>
<dbReference type="PANTHER" id="PTHR31006">
    <property type="entry name" value="F-BOX DOMAIN-CONTAINING PROTEIN-RELATED-RELATED"/>
    <property type="match status" value="1"/>
</dbReference>
<dbReference type="RefSeq" id="XP_003093202.2">
    <property type="nucleotide sequence ID" value="XM_003093154.2"/>
</dbReference>
<proteinExistence type="predicted"/>
<dbReference type="AlphaFoldDB" id="A0A6A5HXX3"/>
<dbReference type="InterPro" id="IPR042317">
    <property type="entry name" value="She-1-like"/>
</dbReference>
<sequence>MTKKSIELSELPPEIQQLLVDKCDFITRRRLRASSSLMYQVVNSTKQYIPFVKIKELSNEGVLVKLTIKLFKDDYTLKFKKNQTGGTRICQDFRKEVLIENSNPMDEAVDWFRQMCLQKNVTIGQFHIGSTYDSEKLTEKLDGVLGKSETPLKIKSILCVGTESVDLMWKLMEYCDKNLLKEMKVVTSNKDEIFELFGKQDEIVKTLEKIEIDPVCNASVEDVLSLNASVISLKSENFTEDLVYNLIEKFTNRREDGSAFCIENSQKRNLDLEMIPPGFKGTNSTNEYKEFRNQLIETDHPTVYIRVSEDRVRLQIGDTKKANFWNEDGRMYINAPEYDYDSSEYDAYDDFDDLESEYYGNPYASDPDYDLLDDRAFDESDFEDDQDEY</sequence>
<protein>
    <recommendedName>
        <fullName evidence="4">F-box domain-containing protein</fullName>
    </recommendedName>
</protein>
<evidence type="ECO:0000313" key="2">
    <source>
        <dbReference type="EMBL" id="KAF1770952.1"/>
    </source>
</evidence>
<name>A0A6A5HXX3_CAERE</name>
<feature type="compositionally biased region" description="Acidic residues" evidence="1">
    <location>
        <begin position="379"/>
        <end position="389"/>
    </location>
</feature>
<reference evidence="2 3" key="1">
    <citation type="submission" date="2019-12" db="EMBL/GenBank/DDBJ databases">
        <title>Chromosome-level assembly of the Caenorhabditis remanei genome.</title>
        <authorList>
            <person name="Teterina A.A."/>
            <person name="Willis J.H."/>
            <person name="Phillips P.C."/>
        </authorList>
    </citation>
    <scope>NUCLEOTIDE SEQUENCE [LARGE SCALE GENOMIC DNA]</scope>
    <source>
        <strain evidence="2 3">PX506</strain>
        <tissue evidence="2">Whole organism</tissue>
    </source>
</reference>
<organism evidence="2 3">
    <name type="scientific">Caenorhabditis remanei</name>
    <name type="common">Caenorhabditis vulgaris</name>
    <dbReference type="NCBI Taxonomy" id="31234"/>
    <lineage>
        <taxon>Eukaryota</taxon>
        <taxon>Metazoa</taxon>
        <taxon>Ecdysozoa</taxon>
        <taxon>Nematoda</taxon>
        <taxon>Chromadorea</taxon>
        <taxon>Rhabditida</taxon>
        <taxon>Rhabditina</taxon>
        <taxon>Rhabditomorpha</taxon>
        <taxon>Rhabditoidea</taxon>
        <taxon>Rhabditidae</taxon>
        <taxon>Peloderinae</taxon>
        <taxon>Caenorhabditis</taxon>
    </lineage>
</organism>
<dbReference type="EMBL" id="WUAV01000001">
    <property type="protein sequence ID" value="KAF1770952.1"/>
    <property type="molecule type" value="Genomic_DNA"/>
</dbReference>
<gene>
    <name evidence="2" type="ORF">GCK72_002776</name>
</gene>
<evidence type="ECO:0000256" key="1">
    <source>
        <dbReference type="SAM" id="MobiDB-lite"/>
    </source>
</evidence>
<dbReference type="CTD" id="9810526"/>
<accession>A0A6A5HXX3</accession>
<dbReference type="PANTHER" id="PTHR31006:SF15">
    <property type="entry name" value="F-BOX DOMAIN-CONTAINING PROTEIN"/>
    <property type="match status" value="1"/>
</dbReference>
<dbReference type="GeneID" id="9810526"/>
<dbReference type="Proteomes" id="UP000483820">
    <property type="component" value="Chromosome I"/>
</dbReference>
<evidence type="ECO:0000313" key="3">
    <source>
        <dbReference type="Proteomes" id="UP000483820"/>
    </source>
</evidence>
<dbReference type="KEGG" id="crq:GCK72_002776"/>
<feature type="region of interest" description="Disordered" evidence="1">
    <location>
        <begin position="356"/>
        <end position="389"/>
    </location>
</feature>
<evidence type="ECO:0008006" key="4">
    <source>
        <dbReference type="Google" id="ProtNLM"/>
    </source>
</evidence>